<name>A0ABD5U2X0_9EURY</name>
<feature type="domain" description="UspA" evidence="2">
    <location>
        <begin position="15"/>
        <end position="158"/>
    </location>
</feature>
<dbReference type="RefSeq" id="WP_379696654.1">
    <property type="nucleotide sequence ID" value="NZ_JBHSXH010000015.1"/>
</dbReference>
<sequence>MSADTADRTDATGLETVLLGVGGRDDARIDALVDAVGEIAAPCDATVVVAHVFDKGSYRDAVEQLLDAEGEDIDPDELASRMTVAREVIERLERDGIDCEPRATTGTSGEGIVAIAEEVGADRVVVGGRRRSPAGKAIFGSVAQEVMLEAPCPVTFVRNRE</sequence>
<evidence type="ECO:0000313" key="4">
    <source>
        <dbReference type="Proteomes" id="UP001596408"/>
    </source>
</evidence>
<dbReference type="CDD" id="cd00293">
    <property type="entry name" value="USP-like"/>
    <property type="match status" value="1"/>
</dbReference>
<dbReference type="PRINTS" id="PR01438">
    <property type="entry name" value="UNVRSLSTRESS"/>
</dbReference>
<accession>A0ABD5U2X0</accession>
<evidence type="ECO:0000313" key="3">
    <source>
        <dbReference type="EMBL" id="MFC6825883.1"/>
    </source>
</evidence>
<dbReference type="AlphaFoldDB" id="A0ABD5U2X0"/>
<dbReference type="Pfam" id="PF00582">
    <property type="entry name" value="Usp"/>
    <property type="match status" value="1"/>
</dbReference>
<dbReference type="InterPro" id="IPR006016">
    <property type="entry name" value="UspA"/>
</dbReference>
<keyword evidence="4" id="KW-1185">Reference proteome</keyword>
<reference evidence="3 4" key="1">
    <citation type="journal article" date="2019" name="Int. J. Syst. Evol. Microbiol.">
        <title>The Global Catalogue of Microorganisms (GCM) 10K type strain sequencing project: providing services to taxonomists for standard genome sequencing and annotation.</title>
        <authorList>
            <consortium name="The Broad Institute Genomics Platform"/>
            <consortium name="The Broad Institute Genome Sequencing Center for Infectious Disease"/>
            <person name="Wu L."/>
            <person name="Ma J."/>
        </authorList>
    </citation>
    <scope>NUCLEOTIDE SEQUENCE [LARGE SCALE GENOMIC DNA]</scope>
    <source>
        <strain evidence="3 4">YIM 94188</strain>
    </source>
</reference>
<dbReference type="EMBL" id="JBHSXH010000015">
    <property type="protein sequence ID" value="MFC6825883.1"/>
    <property type="molecule type" value="Genomic_DNA"/>
</dbReference>
<comment type="similarity">
    <text evidence="1">Belongs to the universal stress protein A family.</text>
</comment>
<gene>
    <name evidence="3" type="ORF">ACFQEV_12890</name>
</gene>
<dbReference type="PANTHER" id="PTHR46268:SF6">
    <property type="entry name" value="UNIVERSAL STRESS PROTEIN UP12"/>
    <property type="match status" value="1"/>
</dbReference>
<comment type="caution">
    <text evidence="3">The sequence shown here is derived from an EMBL/GenBank/DDBJ whole genome shotgun (WGS) entry which is preliminary data.</text>
</comment>
<protein>
    <submittedName>
        <fullName evidence="3">Universal stress protein</fullName>
    </submittedName>
</protein>
<dbReference type="PANTHER" id="PTHR46268">
    <property type="entry name" value="STRESS RESPONSE PROTEIN NHAX"/>
    <property type="match status" value="1"/>
</dbReference>
<evidence type="ECO:0000256" key="1">
    <source>
        <dbReference type="ARBA" id="ARBA00008791"/>
    </source>
</evidence>
<dbReference type="InterPro" id="IPR006015">
    <property type="entry name" value="Universal_stress_UspA"/>
</dbReference>
<dbReference type="Gene3D" id="3.40.50.620">
    <property type="entry name" value="HUPs"/>
    <property type="match status" value="1"/>
</dbReference>
<organism evidence="3 4">
    <name type="scientific">Halopelagius fulvigenes</name>
    <dbReference type="NCBI Taxonomy" id="1198324"/>
    <lineage>
        <taxon>Archaea</taxon>
        <taxon>Methanobacteriati</taxon>
        <taxon>Methanobacteriota</taxon>
        <taxon>Stenosarchaea group</taxon>
        <taxon>Halobacteria</taxon>
        <taxon>Halobacteriales</taxon>
        <taxon>Haloferacaceae</taxon>
    </lineage>
</organism>
<dbReference type="InterPro" id="IPR014729">
    <property type="entry name" value="Rossmann-like_a/b/a_fold"/>
</dbReference>
<dbReference type="SUPFAM" id="SSF52402">
    <property type="entry name" value="Adenine nucleotide alpha hydrolases-like"/>
    <property type="match status" value="1"/>
</dbReference>
<proteinExistence type="inferred from homology"/>
<evidence type="ECO:0000259" key="2">
    <source>
        <dbReference type="Pfam" id="PF00582"/>
    </source>
</evidence>
<dbReference type="Proteomes" id="UP001596408">
    <property type="component" value="Unassembled WGS sequence"/>
</dbReference>